<dbReference type="PROSITE" id="PS51257">
    <property type="entry name" value="PROKAR_LIPOPROTEIN"/>
    <property type="match status" value="1"/>
</dbReference>
<dbReference type="InterPro" id="IPR011782">
    <property type="entry name" value="Pept_S1C_Do"/>
</dbReference>
<evidence type="ECO:0000256" key="9">
    <source>
        <dbReference type="PIRSR" id="PIRSR611782-1"/>
    </source>
</evidence>
<feature type="active site" description="Charge relay system" evidence="9">
    <location>
        <position position="141"/>
    </location>
</feature>
<name>A0A806K057_9BACT</name>
<keyword evidence="8" id="KW-0720">Serine protease</keyword>
<evidence type="ECO:0000256" key="10">
    <source>
        <dbReference type="PIRSR" id="PIRSR611782-2"/>
    </source>
</evidence>
<dbReference type="InterPro" id="IPR009003">
    <property type="entry name" value="Peptidase_S1_PA"/>
</dbReference>
<evidence type="ECO:0000256" key="7">
    <source>
        <dbReference type="ARBA" id="ARBA00022801"/>
    </source>
</evidence>
<evidence type="ECO:0000256" key="6">
    <source>
        <dbReference type="ARBA" id="ARBA00022764"/>
    </source>
</evidence>
<dbReference type="Gene3D" id="2.30.42.10">
    <property type="match status" value="2"/>
</dbReference>
<keyword evidence="7" id="KW-0378">Hydrolase</keyword>
<evidence type="ECO:0000256" key="4">
    <source>
        <dbReference type="ARBA" id="ARBA00022729"/>
    </source>
</evidence>
<dbReference type="PANTHER" id="PTHR22939:SF129">
    <property type="entry name" value="SERINE PROTEASE HTRA2, MITOCHONDRIAL"/>
    <property type="match status" value="1"/>
</dbReference>
<dbReference type="GO" id="GO:0042597">
    <property type="term" value="C:periplasmic space"/>
    <property type="evidence" value="ECO:0007669"/>
    <property type="project" value="UniProtKB-SubCell"/>
</dbReference>
<dbReference type="SUPFAM" id="SSF50156">
    <property type="entry name" value="PDZ domain-like"/>
    <property type="match status" value="2"/>
</dbReference>
<feature type="active site" description="Charge relay system" evidence="9">
    <location>
        <position position="248"/>
    </location>
</feature>
<evidence type="ECO:0000256" key="2">
    <source>
        <dbReference type="ARBA" id="ARBA00010541"/>
    </source>
</evidence>
<keyword evidence="11" id="KW-0812">Transmembrane</keyword>
<organism evidence="13">
    <name type="scientific">uncultured bacterium contig00042</name>
    <dbReference type="NCBI Taxonomy" id="1181529"/>
    <lineage>
        <taxon>Bacteria</taxon>
        <taxon>environmental samples</taxon>
    </lineage>
</organism>
<evidence type="ECO:0000313" key="13">
    <source>
        <dbReference type="EMBL" id="AGS52593.1"/>
    </source>
</evidence>
<dbReference type="Pfam" id="PF17820">
    <property type="entry name" value="PDZ_6"/>
    <property type="match status" value="1"/>
</dbReference>
<dbReference type="InterPro" id="IPR001478">
    <property type="entry name" value="PDZ"/>
</dbReference>
<dbReference type="NCBIfam" id="TIGR02037">
    <property type="entry name" value="degP_htrA_DO"/>
    <property type="match status" value="1"/>
</dbReference>
<evidence type="ECO:0000259" key="12">
    <source>
        <dbReference type="PROSITE" id="PS50106"/>
    </source>
</evidence>
<dbReference type="InterPro" id="IPR001940">
    <property type="entry name" value="Peptidase_S1C"/>
</dbReference>
<keyword evidence="5" id="KW-0677">Repeat</keyword>
<dbReference type="SUPFAM" id="SSF50494">
    <property type="entry name" value="Trypsin-like serine proteases"/>
    <property type="match status" value="1"/>
</dbReference>
<comment type="similarity">
    <text evidence="2">Belongs to the peptidase S1C family.</text>
</comment>
<keyword evidence="4" id="KW-0732">Signal</keyword>
<dbReference type="GO" id="GO:0006508">
    <property type="term" value="P:proteolysis"/>
    <property type="evidence" value="ECO:0007669"/>
    <property type="project" value="UniProtKB-KW"/>
</dbReference>
<feature type="domain" description="PDZ" evidence="12">
    <location>
        <begin position="390"/>
        <end position="466"/>
    </location>
</feature>
<accession>A0A806K057</accession>
<feature type="active site" description="Charge relay system" evidence="9">
    <location>
        <position position="171"/>
    </location>
</feature>
<feature type="binding site" evidence="10">
    <location>
        <position position="141"/>
    </location>
    <ligand>
        <name>substrate</name>
    </ligand>
</feature>
<dbReference type="Gene3D" id="2.40.10.120">
    <property type="match status" value="1"/>
</dbReference>
<dbReference type="SMART" id="SM00228">
    <property type="entry name" value="PDZ"/>
    <property type="match status" value="2"/>
</dbReference>
<dbReference type="InterPro" id="IPR036034">
    <property type="entry name" value="PDZ_sf"/>
</dbReference>
<sequence>MDIMKKLSSKNLFVFNLVLIGAIFGFSLAFLSFSCSAPKSRAQAQTSPVLIPESALAVAEELQTAFNSVSEKVLPSVVLINTVSVSRQQVPNFNGIPWEFFFGPRDRSPNGQEREFRSQGTGSGIIIRNRNGVYYVLTNNHVVKDATEITVSTREGKEYVGELAGSDERKDLAMVSFRTDDPYPLAVLGDSDSVKVGDWTIAMGNPLGEQFSFSVTMGIVSALGRTGGPGGNINDFIQTDAAINMGNSGGPLVNIRGEVIGINTWIASNAAGGNVGLGFAIPINNTKRTIDEFIETGTTSYGWLGVSLIDPNRETAAGLGIENARGALASQVFLGSPADNGGIRPGDFITHVNGREARNVQQLMMAVGDLRPGDRATFTVIRDRAARDIQVRIEARTNEVAADNRKLWPGVTVIPLTDQIRQNLELDSGATGLIVAQVVSGSPADIVGLRQGDRVISVNSENVPDIAAFYRVLREKTSSELWFGLQRGGSSLESLRFKR</sequence>
<evidence type="ECO:0000256" key="11">
    <source>
        <dbReference type="SAM" id="Phobius"/>
    </source>
</evidence>
<evidence type="ECO:0000256" key="1">
    <source>
        <dbReference type="ARBA" id="ARBA00004418"/>
    </source>
</evidence>
<evidence type="ECO:0000256" key="5">
    <source>
        <dbReference type="ARBA" id="ARBA00022737"/>
    </source>
</evidence>
<keyword evidence="6" id="KW-0574">Periplasm</keyword>
<feature type="transmembrane region" description="Helical" evidence="11">
    <location>
        <begin position="12"/>
        <end position="33"/>
    </location>
</feature>
<comment type="subcellular location">
    <subcellularLocation>
        <location evidence="1">Periplasm</location>
    </subcellularLocation>
</comment>
<dbReference type="PRINTS" id="PR00834">
    <property type="entry name" value="PROTEASES2C"/>
</dbReference>
<keyword evidence="11" id="KW-1133">Transmembrane helix</keyword>
<dbReference type="Pfam" id="PF13365">
    <property type="entry name" value="Trypsin_2"/>
    <property type="match status" value="1"/>
</dbReference>
<keyword evidence="11" id="KW-0472">Membrane</keyword>
<reference evidence="13" key="1">
    <citation type="submission" date="2012-03" db="EMBL/GenBank/DDBJ databases">
        <title>Functional metagenomics reveals considerable lignocellulase gene clusters in the gut microbiome of a wood-feeding higher termite.</title>
        <authorList>
            <person name="Liu N."/>
        </authorList>
    </citation>
    <scope>NUCLEOTIDE SEQUENCE</scope>
</reference>
<proteinExistence type="inferred from homology"/>
<protein>
    <submittedName>
        <fullName evidence="13">Trypsin domain/PDZ domain protein</fullName>
    </submittedName>
</protein>
<dbReference type="PROSITE" id="PS50106">
    <property type="entry name" value="PDZ"/>
    <property type="match status" value="2"/>
</dbReference>
<dbReference type="AlphaFoldDB" id="A0A806K057"/>
<feature type="binding site" evidence="10">
    <location>
        <begin position="246"/>
        <end position="248"/>
    </location>
    <ligand>
        <name>substrate</name>
    </ligand>
</feature>
<evidence type="ECO:0000256" key="3">
    <source>
        <dbReference type="ARBA" id="ARBA00022670"/>
    </source>
</evidence>
<dbReference type="GO" id="GO:0004252">
    <property type="term" value="F:serine-type endopeptidase activity"/>
    <property type="evidence" value="ECO:0007669"/>
    <property type="project" value="InterPro"/>
</dbReference>
<keyword evidence="3" id="KW-0645">Protease</keyword>
<dbReference type="Pfam" id="PF13180">
    <property type="entry name" value="PDZ_2"/>
    <property type="match status" value="1"/>
</dbReference>
<feature type="domain" description="PDZ" evidence="12">
    <location>
        <begin position="305"/>
        <end position="360"/>
    </location>
</feature>
<evidence type="ECO:0000256" key="8">
    <source>
        <dbReference type="ARBA" id="ARBA00022825"/>
    </source>
</evidence>
<dbReference type="InterPro" id="IPR041489">
    <property type="entry name" value="PDZ_6"/>
</dbReference>
<dbReference type="EMBL" id="JQ844202">
    <property type="protein sequence ID" value="AGS52593.1"/>
    <property type="molecule type" value="Genomic_DNA"/>
</dbReference>
<dbReference type="PANTHER" id="PTHR22939">
    <property type="entry name" value="SERINE PROTEASE FAMILY S1C HTRA-RELATED"/>
    <property type="match status" value="1"/>
</dbReference>
<feature type="binding site" evidence="10">
    <location>
        <position position="171"/>
    </location>
    <ligand>
        <name>substrate</name>
    </ligand>
</feature>